<accession>A0A645DNJ6</accession>
<reference evidence="1" key="1">
    <citation type="submission" date="2019-08" db="EMBL/GenBank/DDBJ databases">
        <authorList>
            <person name="Kucharzyk K."/>
            <person name="Murdoch R.W."/>
            <person name="Higgins S."/>
            <person name="Loffler F."/>
        </authorList>
    </citation>
    <scope>NUCLEOTIDE SEQUENCE</scope>
</reference>
<proteinExistence type="predicted"/>
<gene>
    <name evidence="1" type="ORF">SDC9_137963</name>
</gene>
<protein>
    <recommendedName>
        <fullName evidence="2">DUF2971 domain-containing protein</fullName>
    </recommendedName>
</protein>
<comment type="caution">
    <text evidence="1">The sequence shown here is derived from an EMBL/GenBank/DDBJ whole genome shotgun (WGS) entry which is preliminary data.</text>
</comment>
<evidence type="ECO:0000313" key="1">
    <source>
        <dbReference type="EMBL" id="MPM90841.1"/>
    </source>
</evidence>
<organism evidence="1">
    <name type="scientific">bioreactor metagenome</name>
    <dbReference type="NCBI Taxonomy" id="1076179"/>
    <lineage>
        <taxon>unclassified sequences</taxon>
        <taxon>metagenomes</taxon>
        <taxon>ecological metagenomes</taxon>
    </lineage>
</organism>
<dbReference type="EMBL" id="VSSQ01037991">
    <property type="protein sequence ID" value="MPM90841.1"/>
    <property type="molecule type" value="Genomic_DNA"/>
</dbReference>
<name>A0A645DNJ6_9ZZZZ</name>
<dbReference type="AlphaFoldDB" id="A0A645DNJ6"/>
<evidence type="ECO:0008006" key="2">
    <source>
        <dbReference type="Google" id="ProtNLM"/>
    </source>
</evidence>
<sequence>MESYSYFENKKTDMELHHYTTIVTLALILKNKTIRFNRLDKVDDLEEITISSDGINMSKYVFVSCWTKSDEESISLWKMYANGKEGVRISFHDDFFVEYEIKSSPGVDIEDGKTESLLPLSEILNNNYIFMPPPLKRSTHYFRQIEYIDDVSSKCKEIIEFNNTGINMRIGEMARYKNKRWSFQDEYRFVLTAFPKNPLLDINHPLQTNMIIEMIKNNVDLTFDNYYLKIKESAFDSMVITLCPSATESQEILVDSLIKEYAPNAKIKDSFLKGRVKFK</sequence>